<name>A0A5J4QKE9_9ZZZZ</name>
<reference evidence="1" key="1">
    <citation type="submission" date="2019-03" db="EMBL/GenBank/DDBJ databases">
        <title>Single cell metagenomics reveals metabolic interactions within the superorganism composed of flagellate Streblomastix strix and complex community of Bacteroidetes bacteria on its surface.</title>
        <authorList>
            <person name="Treitli S.C."/>
            <person name="Kolisko M."/>
            <person name="Husnik F."/>
            <person name="Keeling P."/>
            <person name="Hampl V."/>
        </authorList>
    </citation>
    <scope>NUCLEOTIDE SEQUENCE</scope>
    <source>
        <strain evidence="1">STM</strain>
    </source>
</reference>
<comment type="caution">
    <text evidence="1">The sequence shown here is derived from an EMBL/GenBank/DDBJ whole genome shotgun (WGS) entry which is preliminary data.</text>
</comment>
<feature type="non-terminal residue" evidence="1">
    <location>
        <position position="328"/>
    </location>
</feature>
<dbReference type="AlphaFoldDB" id="A0A5J4QKE9"/>
<organism evidence="1">
    <name type="scientific">termite gut metagenome</name>
    <dbReference type="NCBI Taxonomy" id="433724"/>
    <lineage>
        <taxon>unclassified sequences</taxon>
        <taxon>metagenomes</taxon>
        <taxon>organismal metagenomes</taxon>
    </lineage>
</organism>
<sequence>MAKKVFRLYNIQGNDTLTHWQESTAYGTTAITQITDPDGADAKKQITSIPSPFARIDLVKTAFKEVANSGDLNGKTIYHRIVSDTFDVAEIFFNCERLKDKIEILVWDREKDLDTDNMLGKTLYRYLESDSKPDDSGKEPYNFSRLKRIYLLNYIGPDRPEKLNIIGATSPATLFFSSANDLSYVSEHIAFGQDKPFDDSFQPLYKRDFEFQKYLYAFRKAYRGFHKDFPEVENYLFEGKSNNYQKLTQKQKNEIDALNAESINAYETIAIGAGGANTVEILDKPFHKKASITHFDSDFEIDSTLFKDKKPLVLPIEAGNTYTKLKYT</sequence>
<evidence type="ECO:0000313" key="1">
    <source>
        <dbReference type="EMBL" id="KAA6321952.1"/>
    </source>
</evidence>
<protein>
    <submittedName>
        <fullName evidence="1">Uncharacterized protein</fullName>
    </submittedName>
</protein>
<proteinExistence type="predicted"/>
<gene>
    <name evidence="1" type="ORF">EZS27_028457</name>
</gene>
<dbReference type="EMBL" id="SNRY01003170">
    <property type="protein sequence ID" value="KAA6321952.1"/>
    <property type="molecule type" value="Genomic_DNA"/>
</dbReference>
<accession>A0A5J4QKE9</accession>